<accession>A0AAD6UJA6</accession>
<gene>
    <name evidence="2" type="ORF">GGX14DRAFT_581273</name>
</gene>
<evidence type="ECO:0000313" key="3">
    <source>
        <dbReference type="Proteomes" id="UP001219525"/>
    </source>
</evidence>
<name>A0AAD6UJA6_9AGAR</name>
<feature type="region of interest" description="Disordered" evidence="1">
    <location>
        <begin position="173"/>
        <end position="275"/>
    </location>
</feature>
<comment type="caution">
    <text evidence="2">The sequence shown here is derived from an EMBL/GenBank/DDBJ whole genome shotgun (WGS) entry which is preliminary data.</text>
</comment>
<feature type="compositionally biased region" description="Polar residues" evidence="1">
    <location>
        <begin position="203"/>
        <end position="217"/>
    </location>
</feature>
<proteinExistence type="predicted"/>
<reference evidence="2" key="1">
    <citation type="submission" date="2023-03" db="EMBL/GenBank/DDBJ databases">
        <title>Massive genome expansion in bonnet fungi (Mycena s.s.) driven by repeated elements and novel gene families across ecological guilds.</title>
        <authorList>
            <consortium name="Lawrence Berkeley National Laboratory"/>
            <person name="Harder C.B."/>
            <person name="Miyauchi S."/>
            <person name="Viragh M."/>
            <person name="Kuo A."/>
            <person name="Thoen E."/>
            <person name="Andreopoulos B."/>
            <person name="Lu D."/>
            <person name="Skrede I."/>
            <person name="Drula E."/>
            <person name="Henrissat B."/>
            <person name="Morin E."/>
            <person name="Kohler A."/>
            <person name="Barry K."/>
            <person name="LaButti K."/>
            <person name="Morin E."/>
            <person name="Salamov A."/>
            <person name="Lipzen A."/>
            <person name="Mereny Z."/>
            <person name="Hegedus B."/>
            <person name="Baldrian P."/>
            <person name="Stursova M."/>
            <person name="Weitz H."/>
            <person name="Taylor A."/>
            <person name="Grigoriev I.V."/>
            <person name="Nagy L.G."/>
            <person name="Martin F."/>
            <person name="Kauserud H."/>
        </authorList>
    </citation>
    <scope>NUCLEOTIDE SEQUENCE</scope>
    <source>
        <strain evidence="2">9144</strain>
    </source>
</reference>
<keyword evidence="3" id="KW-1185">Reference proteome</keyword>
<evidence type="ECO:0000313" key="2">
    <source>
        <dbReference type="EMBL" id="KAJ7184042.1"/>
    </source>
</evidence>
<feature type="compositionally biased region" description="Acidic residues" evidence="1">
    <location>
        <begin position="219"/>
        <end position="236"/>
    </location>
</feature>
<protein>
    <submittedName>
        <fullName evidence="2">Uncharacterized protein</fullName>
    </submittedName>
</protein>
<sequence>MTPPSTLSAQPSPSLEPPLTAGHLLKPLDFSSTQTLFLFPTMSSKMKGSSIRDPDPVDDAFYVAPTASRFWSAFNHSGTRLFVNVLRKLSANVDIPANVASNAMNVGIRATRYLFAQLSDTEPPEDILALVGLVHQLCELVPDAPSEYLRIPALSPPVRPFYSLRLICSVNSNPGSPAPRELSSPLLGGTHRIGTRKRAYLPSVTSQDPGPTSSIANQQDDDGEEEQDEEDDDGDFEMERPGKTPTPPLPHLTMKTTPCLASPSDLPRLRLARSH</sequence>
<organism evidence="2 3">
    <name type="scientific">Mycena pura</name>
    <dbReference type="NCBI Taxonomy" id="153505"/>
    <lineage>
        <taxon>Eukaryota</taxon>
        <taxon>Fungi</taxon>
        <taxon>Dikarya</taxon>
        <taxon>Basidiomycota</taxon>
        <taxon>Agaricomycotina</taxon>
        <taxon>Agaricomycetes</taxon>
        <taxon>Agaricomycetidae</taxon>
        <taxon>Agaricales</taxon>
        <taxon>Marasmiineae</taxon>
        <taxon>Mycenaceae</taxon>
        <taxon>Mycena</taxon>
    </lineage>
</organism>
<evidence type="ECO:0000256" key="1">
    <source>
        <dbReference type="SAM" id="MobiDB-lite"/>
    </source>
</evidence>
<dbReference type="EMBL" id="JARJCW010000233">
    <property type="protein sequence ID" value="KAJ7184042.1"/>
    <property type="molecule type" value="Genomic_DNA"/>
</dbReference>
<dbReference type="AlphaFoldDB" id="A0AAD6UJA6"/>
<dbReference type="Proteomes" id="UP001219525">
    <property type="component" value="Unassembled WGS sequence"/>
</dbReference>